<evidence type="ECO:0000313" key="6">
    <source>
        <dbReference type="Proteomes" id="UP000189739"/>
    </source>
</evidence>
<dbReference type="SUPFAM" id="SSF56935">
    <property type="entry name" value="Porins"/>
    <property type="match status" value="1"/>
</dbReference>
<keyword evidence="2" id="KW-0812">Transmembrane</keyword>
<dbReference type="InterPro" id="IPR019734">
    <property type="entry name" value="TPR_rpt"/>
</dbReference>
<evidence type="ECO:0000256" key="1">
    <source>
        <dbReference type="PROSITE-ProRule" id="PRU00339"/>
    </source>
</evidence>
<dbReference type="InterPro" id="IPR023997">
    <property type="entry name" value="TonB-dep_OMP_SusC/RagA_CS"/>
</dbReference>
<feature type="region of interest" description="Disordered" evidence="3">
    <location>
        <begin position="882"/>
        <end position="905"/>
    </location>
</feature>
<dbReference type="PROSITE" id="PS50005">
    <property type="entry name" value="TPR"/>
    <property type="match status" value="1"/>
</dbReference>
<dbReference type="InterPro" id="IPR013694">
    <property type="entry name" value="VIT"/>
</dbReference>
<proteinExistence type="inferred from homology"/>
<dbReference type="Gene3D" id="1.25.40.10">
    <property type="entry name" value="Tetratricopeptide repeat domain"/>
    <property type="match status" value="1"/>
</dbReference>
<comment type="similarity">
    <text evidence="2">Belongs to the TonB-dependent receptor family.</text>
</comment>
<dbReference type="PROSITE" id="PS52016">
    <property type="entry name" value="TONB_DEPENDENT_REC_3"/>
    <property type="match status" value="1"/>
</dbReference>
<dbReference type="PROSITE" id="PS51468">
    <property type="entry name" value="VIT"/>
    <property type="match status" value="1"/>
</dbReference>
<protein>
    <recommendedName>
        <fullName evidence="4">VIT domain-containing protein</fullName>
    </recommendedName>
</protein>
<dbReference type="Pfam" id="PF13715">
    <property type="entry name" value="CarbopepD_reg_2"/>
    <property type="match status" value="2"/>
</dbReference>
<dbReference type="PANTHER" id="PTHR45737:SF6">
    <property type="entry name" value="VON WILLEBRAND FACTOR A DOMAIN-CONTAINING PROTEIN 5A"/>
    <property type="match status" value="1"/>
</dbReference>
<dbReference type="Pfam" id="PF07715">
    <property type="entry name" value="Plug"/>
    <property type="match status" value="1"/>
</dbReference>
<dbReference type="NCBIfam" id="TIGR04057">
    <property type="entry name" value="SusC_RagA_signa"/>
    <property type="match status" value="1"/>
</dbReference>
<gene>
    <name evidence="5" type="ORF">BC343_12695</name>
</gene>
<keyword evidence="6" id="KW-1185">Reference proteome</keyword>
<dbReference type="InterPro" id="IPR037066">
    <property type="entry name" value="Plug_dom_sf"/>
</dbReference>
<dbReference type="GO" id="GO:0009279">
    <property type="term" value="C:cell outer membrane"/>
    <property type="evidence" value="ECO:0007669"/>
    <property type="project" value="UniProtKB-SubCell"/>
</dbReference>
<dbReference type="STRING" id="1792845.BC343_12695"/>
<organism evidence="5 6">
    <name type="scientific">Mucilaginibacter pedocola</name>
    <dbReference type="NCBI Taxonomy" id="1792845"/>
    <lineage>
        <taxon>Bacteria</taxon>
        <taxon>Pseudomonadati</taxon>
        <taxon>Bacteroidota</taxon>
        <taxon>Sphingobacteriia</taxon>
        <taxon>Sphingobacteriales</taxon>
        <taxon>Sphingobacteriaceae</taxon>
        <taxon>Mucilaginibacter</taxon>
    </lineage>
</organism>
<dbReference type="InterPro" id="IPR019220">
    <property type="entry name" value="DUF2135"/>
</dbReference>
<feature type="region of interest" description="Disordered" evidence="3">
    <location>
        <begin position="620"/>
        <end position="644"/>
    </location>
</feature>
<comment type="caution">
    <text evidence="5">The sequence shown here is derived from an EMBL/GenBank/DDBJ whole genome shotgun (WGS) entry which is preliminary data.</text>
</comment>
<dbReference type="SUPFAM" id="SSF49464">
    <property type="entry name" value="Carboxypeptidase regulatory domain-like"/>
    <property type="match status" value="2"/>
</dbReference>
<keyword evidence="2" id="KW-0472">Membrane</keyword>
<dbReference type="PANTHER" id="PTHR45737">
    <property type="entry name" value="VON WILLEBRAND FACTOR A DOMAIN-CONTAINING PROTEIN 5A"/>
    <property type="match status" value="1"/>
</dbReference>
<dbReference type="Gene3D" id="2.60.120.380">
    <property type="match status" value="1"/>
</dbReference>
<dbReference type="SUPFAM" id="SSF48452">
    <property type="entry name" value="TPR-like"/>
    <property type="match status" value="1"/>
</dbReference>
<keyword evidence="2" id="KW-0813">Transport</keyword>
<dbReference type="EMBL" id="MBTF01000035">
    <property type="protein sequence ID" value="OOQ57654.1"/>
    <property type="molecule type" value="Genomic_DNA"/>
</dbReference>
<dbReference type="Proteomes" id="UP000189739">
    <property type="component" value="Unassembled WGS sequence"/>
</dbReference>
<keyword evidence="2" id="KW-1134">Transmembrane beta strand</keyword>
<dbReference type="Pfam" id="PF09906">
    <property type="entry name" value="DUF2135"/>
    <property type="match status" value="1"/>
</dbReference>
<dbReference type="InterPro" id="IPR011990">
    <property type="entry name" value="TPR-like_helical_dom_sf"/>
</dbReference>
<evidence type="ECO:0000256" key="3">
    <source>
        <dbReference type="SAM" id="MobiDB-lite"/>
    </source>
</evidence>
<keyword evidence="1" id="KW-0802">TPR repeat</keyword>
<dbReference type="Gene3D" id="2.60.40.1120">
    <property type="entry name" value="Carboxypeptidase-like, regulatory domain"/>
    <property type="match status" value="2"/>
</dbReference>
<sequence>MRDNCRKNINEESLWKEPKACIIKESKPNMKRLTLTLLLFLTTLITANAQAPQLTVDGKSNNGVTLQNLKIDVAVYGNVSRTTWQMTFYNSTNRILEGTLTFPLKDGVAISRYALDINGKMREAVPVDRGKGTVVFEAIERRRVDPGLLEKVAGNSFRTRIYPINPNSTRTVIIGYEEEIPMEANGSLRFTLPLNMQDTVKKFSLTASVIQNAEAPVADGGELAFDKRRNTYSASIEKENYTPNRPLSFSIPKPKDVAEVMMQQLGNKYYWFINTSVPAQSIRKPAPKTVGLLWDASLSGANRNVKKELALLDAYFRKLNNVKVSLVLFSNSILKNKTFDVTNGNWDALKTELEQTTYDGATNLGNLALAKYPADEYLLMSDGNQTFGEGQIHFNGKPVYCITSSAVTDYSNLKMVALKTYGELIDLNRADSAKALESLTIQPLRFMGIKQGSEVSDSYPSLPVTVGGAFSIAGITKNPNQSITLQYGYGNKVSIEKRVSLDLQSSLTTEVNVAKLWAQKKISELDISYDANRQEIESLGKRFGIVTRNTSLIVLETVNDYIQYGIEPPAELQAEYNAIMKRRGNDNANEPIAADANLGAAENMLKTLTEWWNADFTPKKAEPEKQPKAVARGTVRGQVTDSGTGQPLVGATVIVSNSGARATTDRSGNYILEVRQGEVLKASHAGYHTEEMNIGNDGVVNFSLIKTTNNTVQARPNPPAQQQANNMRPSNNTGPGIHGRVFDKGDGQILPGVSIKLKGTNLGTQTNAAGDFSLQAGARSVLQVSFIGFKTQEITVGNRRNFDICLEQSSNSLQEVVVTGYSAERRKDVTGLVSSSASAAEYKSAAADVREDTAPEPAVAAPTPNGSTALQGRVAGIQVRAQNSGNTQRGSAAVTSPQGAPGSSPNIVIRTATSIGNDKPLYVVDGKPADVSGISPNDIQSIDVLKDASAAIYGSRASNGVIVITTKKGNAAAKPSAPAADTVADAEPVAANGISIAYQAPDMEYLKTIQKTAKEAQYQKYLELRQNQAGNPVYYFDVADHFIKTGNKEIGRCILSNLAEMGLDDYELYKMLGYKLKQLGDYEGEVFAFKKITELRPMDPQSFRDYGLALEDAGKYQQALDVLYKAMVTRYTNEAESLYDGIEEIFLPEINRIIALHKQKIKTGTVPKTVIKALPADIRIVMNWNKNNTDIDLWVTDPNGEKCFYSHNRTALGGRISDDMTQGFGPEQFLLKKAIKGTYKIEVNYYGDTQATIAGPTTIMAELYTRFGTPQEKKEIIVLQMQKDSKGAVYIGDLDF</sequence>
<feature type="repeat" description="TPR" evidence="1">
    <location>
        <begin position="1066"/>
        <end position="1099"/>
    </location>
</feature>
<dbReference type="Gene3D" id="2.170.130.10">
    <property type="entry name" value="TonB-dependent receptor, plug domain"/>
    <property type="match status" value="1"/>
</dbReference>
<evidence type="ECO:0000313" key="5">
    <source>
        <dbReference type="EMBL" id="OOQ57654.1"/>
    </source>
</evidence>
<accession>A0A1S9P9J5</accession>
<comment type="subcellular location">
    <subcellularLocation>
        <location evidence="2">Cell outer membrane</location>
        <topology evidence="2">Multi-pass membrane protein</topology>
    </subcellularLocation>
</comment>
<evidence type="ECO:0000259" key="4">
    <source>
        <dbReference type="PROSITE" id="PS51468"/>
    </source>
</evidence>
<name>A0A1S9P9J5_9SPHI</name>
<dbReference type="InterPro" id="IPR012910">
    <property type="entry name" value="Plug_dom"/>
</dbReference>
<evidence type="ECO:0000256" key="2">
    <source>
        <dbReference type="PROSITE-ProRule" id="PRU01360"/>
    </source>
</evidence>
<dbReference type="InterPro" id="IPR039426">
    <property type="entry name" value="TonB-dep_rcpt-like"/>
</dbReference>
<dbReference type="Pfam" id="PF08487">
    <property type="entry name" value="VIT"/>
    <property type="match status" value="1"/>
</dbReference>
<reference evidence="5 6" key="1">
    <citation type="submission" date="2016-07" db="EMBL/GenBank/DDBJ databases">
        <title>Genomic analysis of zinc-resistant bacterium Mucilaginibacter pedocola TBZ30.</title>
        <authorList>
            <person name="Huang J."/>
            <person name="Tang J."/>
        </authorList>
    </citation>
    <scope>NUCLEOTIDE SEQUENCE [LARGE SCALE GENOMIC DNA]</scope>
    <source>
        <strain evidence="5 6">TBZ30</strain>
    </source>
</reference>
<dbReference type="InterPro" id="IPR008969">
    <property type="entry name" value="CarboxyPept-like_regulatory"/>
</dbReference>
<feature type="domain" description="VIT" evidence="4">
    <location>
        <begin position="50"/>
        <end position="178"/>
    </location>
</feature>
<keyword evidence="2" id="KW-0998">Cell outer membrane</keyword>